<comment type="caution">
    <text evidence="12">The sequence shown here is derived from an EMBL/GenBank/DDBJ whole genome shotgun (WGS) entry which is preliminary data.</text>
</comment>
<dbReference type="InterPro" id="IPR051132">
    <property type="entry name" value="3-5_Exonuclease_domain"/>
</dbReference>
<evidence type="ECO:0000259" key="11">
    <source>
        <dbReference type="SMART" id="SM00474"/>
    </source>
</evidence>
<evidence type="ECO:0000256" key="4">
    <source>
        <dbReference type="ARBA" id="ARBA00022801"/>
    </source>
</evidence>
<comment type="subcellular location">
    <subcellularLocation>
        <location evidence="1">Nucleus</location>
    </subcellularLocation>
</comment>
<dbReference type="AlphaFoldDB" id="A0A507DDL2"/>
<sequence length="385" mass="42416">MHSYEHGPRCTSTATLINPPCQAQMPLFLPVQPTTMSHDDHADLPGPMTPLHYADAAPRPLELLYATTDKEARHAINKLLLSAPVHTINDKPCNVLGFDTESKAQFVKGGPQRKTALIQLSTEACVALFHVCRMPRGLSAELRALLEDESYIKAGVAILGDAAGILQDFDVRMQSMVELPALAVSSVPEKMARCTPGLKSMLEGFLGRTITKAKKICLSNWEAPLTKRQKDYAANDAYASIALFQHLMKERSDRNNNKPIELISGASVVVKRPKFPSDAVQVPRNHEDKPEKSRAKGMGNQKGELGKSKAKRTRASPYVVPSKRGGEEAVATKDSDISTVQSSRRTIGDSEGGINPLHPYPPSYDAFTNMYYYQHTTLPQHDFNW</sequence>
<dbReference type="InterPro" id="IPR036397">
    <property type="entry name" value="RNaseH_sf"/>
</dbReference>
<keyword evidence="5" id="KW-0269">Exonuclease</keyword>
<evidence type="ECO:0000313" key="13">
    <source>
        <dbReference type="Proteomes" id="UP000317494"/>
    </source>
</evidence>
<name>A0A507DDL2_9FUNG</name>
<dbReference type="Pfam" id="PF01612">
    <property type="entry name" value="DNA_pol_A_exo1"/>
    <property type="match status" value="1"/>
</dbReference>
<dbReference type="InterPro" id="IPR012337">
    <property type="entry name" value="RNaseH-like_sf"/>
</dbReference>
<feature type="compositionally biased region" description="Basic and acidic residues" evidence="10">
    <location>
        <begin position="284"/>
        <end position="294"/>
    </location>
</feature>
<evidence type="ECO:0000313" key="12">
    <source>
        <dbReference type="EMBL" id="TPX49395.1"/>
    </source>
</evidence>
<dbReference type="SUPFAM" id="SSF53098">
    <property type="entry name" value="Ribonuclease H-like"/>
    <property type="match status" value="1"/>
</dbReference>
<evidence type="ECO:0000256" key="10">
    <source>
        <dbReference type="SAM" id="MobiDB-lite"/>
    </source>
</evidence>
<dbReference type="EMBL" id="QEAN01000083">
    <property type="protein sequence ID" value="TPX49395.1"/>
    <property type="molecule type" value="Genomic_DNA"/>
</dbReference>
<keyword evidence="13" id="KW-1185">Reference proteome</keyword>
<dbReference type="GO" id="GO:0006139">
    <property type="term" value="P:nucleobase-containing compound metabolic process"/>
    <property type="evidence" value="ECO:0007669"/>
    <property type="project" value="InterPro"/>
</dbReference>
<protein>
    <recommendedName>
        <fullName evidence="8">3'-5' exonuclease</fullName>
    </recommendedName>
    <alternativeName>
        <fullName evidence="9">Werner Syndrome-like exonuclease</fullName>
    </alternativeName>
</protein>
<keyword evidence="6" id="KW-0460">Magnesium</keyword>
<evidence type="ECO:0000256" key="8">
    <source>
        <dbReference type="ARBA" id="ARBA00040531"/>
    </source>
</evidence>
<evidence type="ECO:0000256" key="1">
    <source>
        <dbReference type="ARBA" id="ARBA00004123"/>
    </source>
</evidence>
<gene>
    <name evidence="12" type="ORF">SeMB42_g02619</name>
</gene>
<evidence type="ECO:0000256" key="6">
    <source>
        <dbReference type="ARBA" id="ARBA00022842"/>
    </source>
</evidence>
<organism evidence="12 13">
    <name type="scientific">Synchytrium endobioticum</name>
    <dbReference type="NCBI Taxonomy" id="286115"/>
    <lineage>
        <taxon>Eukaryota</taxon>
        <taxon>Fungi</taxon>
        <taxon>Fungi incertae sedis</taxon>
        <taxon>Chytridiomycota</taxon>
        <taxon>Chytridiomycota incertae sedis</taxon>
        <taxon>Chytridiomycetes</taxon>
        <taxon>Synchytriales</taxon>
        <taxon>Synchytriaceae</taxon>
        <taxon>Synchytrium</taxon>
    </lineage>
</organism>
<keyword evidence="7" id="KW-0539">Nucleus</keyword>
<evidence type="ECO:0000256" key="7">
    <source>
        <dbReference type="ARBA" id="ARBA00023242"/>
    </source>
</evidence>
<proteinExistence type="predicted"/>
<dbReference type="GO" id="GO:0003676">
    <property type="term" value="F:nucleic acid binding"/>
    <property type="evidence" value="ECO:0007669"/>
    <property type="project" value="InterPro"/>
</dbReference>
<dbReference type="SMART" id="SM00474">
    <property type="entry name" value="35EXOc"/>
    <property type="match status" value="1"/>
</dbReference>
<reference evidence="12 13" key="1">
    <citation type="journal article" date="2019" name="Sci. Rep.">
        <title>Comparative genomics of chytrid fungi reveal insights into the obligate biotrophic and pathogenic lifestyle of Synchytrium endobioticum.</title>
        <authorList>
            <person name="van de Vossenberg B.T.L.H."/>
            <person name="Warris S."/>
            <person name="Nguyen H.D.T."/>
            <person name="van Gent-Pelzer M.P.E."/>
            <person name="Joly D.L."/>
            <person name="van de Geest H.C."/>
            <person name="Bonants P.J.M."/>
            <person name="Smith D.S."/>
            <person name="Levesque C.A."/>
            <person name="van der Lee T.A.J."/>
        </authorList>
    </citation>
    <scope>NUCLEOTIDE SEQUENCE [LARGE SCALE GENOMIC DNA]</scope>
    <source>
        <strain evidence="12 13">MB42</strain>
    </source>
</reference>
<dbReference type="PANTHER" id="PTHR13620">
    <property type="entry name" value="3-5 EXONUCLEASE"/>
    <property type="match status" value="1"/>
</dbReference>
<dbReference type="GO" id="GO:0046872">
    <property type="term" value="F:metal ion binding"/>
    <property type="evidence" value="ECO:0007669"/>
    <property type="project" value="UniProtKB-KW"/>
</dbReference>
<dbReference type="STRING" id="286115.A0A507DDL2"/>
<keyword evidence="4" id="KW-0378">Hydrolase</keyword>
<feature type="region of interest" description="Disordered" evidence="10">
    <location>
        <begin position="278"/>
        <end position="357"/>
    </location>
</feature>
<evidence type="ECO:0000256" key="2">
    <source>
        <dbReference type="ARBA" id="ARBA00022722"/>
    </source>
</evidence>
<feature type="domain" description="3'-5' exonuclease" evidence="11">
    <location>
        <begin position="69"/>
        <end position="252"/>
    </location>
</feature>
<dbReference type="Gene3D" id="3.30.420.10">
    <property type="entry name" value="Ribonuclease H-like superfamily/Ribonuclease H"/>
    <property type="match status" value="1"/>
</dbReference>
<dbReference type="VEuPathDB" id="FungiDB:SeMB42_g02619"/>
<dbReference type="PANTHER" id="PTHR13620:SF109">
    <property type="entry name" value="3'-5' EXONUCLEASE"/>
    <property type="match status" value="1"/>
</dbReference>
<dbReference type="CDD" id="cd06141">
    <property type="entry name" value="WRN_exo"/>
    <property type="match status" value="1"/>
</dbReference>
<evidence type="ECO:0000256" key="9">
    <source>
        <dbReference type="ARBA" id="ARBA00042761"/>
    </source>
</evidence>
<evidence type="ECO:0000256" key="5">
    <source>
        <dbReference type="ARBA" id="ARBA00022839"/>
    </source>
</evidence>
<dbReference type="Proteomes" id="UP000317494">
    <property type="component" value="Unassembled WGS sequence"/>
</dbReference>
<accession>A0A507DDL2</accession>
<keyword evidence="2" id="KW-0540">Nuclease</keyword>
<dbReference type="GO" id="GO:0005634">
    <property type="term" value="C:nucleus"/>
    <property type="evidence" value="ECO:0007669"/>
    <property type="project" value="UniProtKB-SubCell"/>
</dbReference>
<feature type="compositionally biased region" description="Basic and acidic residues" evidence="10">
    <location>
        <begin position="324"/>
        <end position="336"/>
    </location>
</feature>
<dbReference type="InterPro" id="IPR002562">
    <property type="entry name" value="3'-5'_exonuclease_dom"/>
</dbReference>
<keyword evidence="3" id="KW-0479">Metal-binding</keyword>
<dbReference type="GO" id="GO:0008408">
    <property type="term" value="F:3'-5' exonuclease activity"/>
    <property type="evidence" value="ECO:0007669"/>
    <property type="project" value="InterPro"/>
</dbReference>
<evidence type="ECO:0000256" key="3">
    <source>
        <dbReference type="ARBA" id="ARBA00022723"/>
    </source>
</evidence>